<evidence type="ECO:0000259" key="5">
    <source>
        <dbReference type="PROSITE" id="PS50112"/>
    </source>
</evidence>
<feature type="transmembrane region" description="Helical" evidence="3">
    <location>
        <begin position="207"/>
        <end position="226"/>
    </location>
</feature>
<keyword evidence="3" id="KW-0472">Membrane</keyword>
<comment type="similarity">
    <text evidence="1">Belongs to the methyl-accepting chemotaxis (MCP) protein family.</text>
</comment>
<reference evidence="7 8" key="1">
    <citation type="submission" date="2018-05" db="EMBL/GenBank/DDBJ databases">
        <title>Genomic Encyclopedia of Type Strains, Phase IV (KMG-V): Genome sequencing to study the core and pangenomes of soil and plant-associated prokaryotes.</title>
        <authorList>
            <person name="Whitman W."/>
        </authorList>
    </citation>
    <scope>NUCLEOTIDE SEQUENCE [LARGE SCALE GENOMIC DNA]</scope>
    <source>
        <strain evidence="7 8">SCZa-39</strain>
    </source>
</reference>
<gene>
    <name evidence="7" type="ORF">C7402_1166</name>
</gene>
<dbReference type="PROSITE" id="PS50112">
    <property type="entry name" value="PAS"/>
    <property type="match status" value="1"/>
</dbReference>
<evidence type="ECO:0000313" key="7">
    <source>
        <dbReference type="EMBL" id="PVX76224.1"/>
    </source>
</evidence>
<dbReference type="PANTHER" id="PTHR43531">
    <property type="entry name" value="PROTEIN ICFG"/>
    <property type="match status" value="1"/>
</dbReference>
<dbReference type="SUPFAM" id="SSF55785">
    <property type="entry name" value="PYP-like sensor domain (PAS domain)"/>
    <property type="match status" value="1"/>
</dbReference>
<accession>A0ABX5KEQ6</accession>
<name>A0ABX5KEQ6_9BURK</name>
<dbReference type="Gene3D" id="1.10.287.950">
    <property type="entry name" value="Methyl-accepting chemotaxis protein"/>
    <property type="match status" value="1"/>
</dbReference>
<feature type="transmembrane region" description="Helical" evidence="3">
    <location>
        <begin position="181"/>
        <end position="201"/>
    </location>
</feature>
<dbReference type="Pfam" id="PF00015">
    <property type="entry name" value="MCPsignal"/>
    <property type="match status" value="1"/>
</dbReference>
<evidence type="ECO:0000256" key="1">
    <source>
        <dbReference type="ARBA" id="ARBA00029447"/>
    </source>
</evidence>
<dbReference type="InterPro" id="IPR003660">
    <property type="entry name" value="HAMP_dom"/>
</dbReference>
<feature type="domain" description="HAMP" evidence="6">
    <location>
        <begin position="228"/>
        <end position="280"/>
    </location>
</feature>
<evidence type="ECO:0000256" key="2">
    <source>
        <dbReference type="PROSITE-ProRule" id="PRU00284"/>
    </source>
</evidence>
<feature type="domain" description="Methyl-accepting transducer" evidence="4">
    <location>
        <begin position="285"/>
        <end position="514"/>
    </location>
</feature>
<proteinExistence type="inferred from homology"/>
<evidence type="ECO:0000259" key="6">
    <source>
        <dbReference type="PROSITE" id="PS50885"/>
    </source>
</evidence>
<protein>
    <submittedName>
        <fullName evidence="7">Methyl-accepting chemotaxis sensory transducer with Pas/Pac sensor</fullName>
    </submittedName>
</protein>
<dbReference type="InterPro" id="IPR035965">
    <property type="entry name" value="PAS-like_dom_sf"/>
</dbReference>
<dbReference type="PROSITE" id="PS50111">
    <property type="entry name" value="CHEMOTAXIS_TRANSDUC_2"/>
    <property type="match status" value="1"/>
</dbReference>
<evidence type="ECO:0000256" key="3">
    <source>
        <dbReference type="SAM" id="Phobius"/>
    </source>
</evidence>
<dbReference type="CDD" id="cd00130">
    <property type="entry name" value="PAS"/>
    <property type="match status" value="1"/>
</dbReference>
<sequence>MRCFATEPGPERYNVRENLPVTQQEYEIAADATLLSMTDTAGKIIYANAAFNKACGFSIDELLGQPHNLVRHPDMPPQAFADLWATLKAGLSWTALVKNRRKNGDHYWVRANATPVFRDGRLAGYLSVRTQPGREEVAATEKLYRDFRENQAGSRAFHQGLVVRNGAFAWMSLLQFMPLRWRIRSAMLASFALIAASGLLFGLRGAMIEGFAGTVAAVSLVAAIWLEAQIARPLSRVLAQSLAVASGQSAGNAHVNRADEIGMLQRAVCQAGLNLRSLADDVSEQLGGLRDASADIATRNKEVSRRSEEAAASLEQTAASMEQMTATVKNNAGTAALASELAGSTRHAAAAGSEVVGQVVATMGEIAGASKRISEIIGIIDGIAFQTNILALNAAVEAARAGHQGRGFAVVAAEVRTLAQRSANAAKEIATLINDSVRKTTAGSDLASKAGDAMKDIMGQVTRAADLIHEISLATKEQSEGIGQVNLAIAHLDQVTQQNARMVHESAAAAGALGARTQRLEDAVAVFEGSGTLPRPVARPV</sequence>
<dbReference type="Proteomes" id="UP000245712">
    <property type="component" value="Unassembled WGS sequence"/>
</dbReference>
<comment type="caution">
    <text evidence="7">The sequence shown here is derived from an EMBL/GenBank/DDBJ whole genome shotgun (WGS) entry which is preliminary data.</text>
</comment>
<dbReference type="EMBL" id="QEOB01000016">
    <property type="protein sequence ID" value="PVX76224.1"/>
    <property type="molecule type" value="Genomic_DNA"/>
</dbReference>
<dbReference type="Pfam" id="PF08447">
    <property type="entry name" value="PAS_3"/>
    <property type="match status" value="1"/>
</dbReference>
<evidence type="ECO:0000259" key="4">
    <source>
        <dbReference type="PROSITE" id="PS50111"/>
    </source>
</evidence>
<dbReference type="SUPFAM" id="SSF58104">
    <property type="entry name" value="Methyl-accepting chemotaxis protein (MCP) signaling domain"/>
    <property type="match status" value="1"/>
</dbReference>
<dbReference type="InterPro" id="IPR004090">
    <property type="entry name" value="Chemotax_Me-accpt_rcpt"/>
</dbReference>
<keyword evidence="8" id="KW-1185">Reference proteome</keyword>
<evidence type="ECO:0000313" key="8">
    <source>
        <dbReference type="Proteomes" id="UP000245712"/>
    </source>
</evidence>
<dbReference type="InterPro" id="IPR013655">
    <property type="entry name" value="PAS_fold_3"/>
</dbReference>
<dbReference type="NCBIfam" id="TIGR00229">
    <property type="entry name" value="sensory_box"/>
    <property type="match status" value="1"/>
</dbReference>
<feature type="domain" description="PAS" evidence="5">
    <location>
        <begin position="37"/>
        <end position="74"/>
    </location>
</feature>
<organism evidence="7 8">
    <name type="scientific">Paraburkholderia unamae</name>
    <dbReference type="NCBI Taxonomy" id="219649"/>
    <lineage>
        <taxon>Bacteria</taxon>
        <taxon>Pseudomonadati</taxon>
        <taxon>Pseudomonadota</taxon>
        <taxon>Betaproteobacteria</taxon>
        <taxon>Burkholderiales</taxon>
        <taxon>Burkholderiaceae</taxon>
        <taxon>Paraburkholderia</taxon>
    </lineage>
</organism>
<dbReference type="InterPro" id="IPR004089">
    <property type="entry name" value="MCPsignal_dom"/>
</dbReference>
<dbReference type="Gene3D" id="3.30.450.20">
    <property type="entry name" value="PAS domain"/>
    <property type="match status" value="1"/>
</dbReference>
<dbReference type="CDD" id="cd11386">
    <property type="entry name" value="MCP_signal"/>
    <property type="match status" value="1"/>
</dbReference>
<dbReference type="PROSITE" id="PS50885">
    <property type="entry name" value="HAMP"/>
    <property type="match status" value="1"/>
</dbReference>
<keyword evidence="3" id="KW-0812">Transmembrane</keyword>
<keyword evidence="2" id="KW-0807">Transducer</keyword>
<dbReference type="InterPro" id="IPR000014">
    <property type="entry name" value="PAS"/>
</dbReference>
<dbReference type="SMART" id="SM00283">
    <property type="entry name" value="MA"/>
    <property type="match status" value="1"/>
</dbReference>
<dbReference type="PANTHER" id="PTHR43531:SF7">
    <property type="entry name" value="AEROTAXIS RECEPTOR"/>
    <property type="match status" value="1"/>
</dbReference>
<keyword evidence="3" id="KW-1133">Transmembrane helix</keyword>
<dbReference type="PRINTS" id="PR00260">
    <property type="entry name" value="CHEMTRNSDUCR"/>
</dbReference>
<dbReference type="InterPro" id="IPR051310">
    <property type="entry name" value="MCP_chemotaxis"/>
</dbReference>